<dbReference type="InterPro" id="IPR027417">
    <property type="entry name" value="P-loop_NTPase"/>
</dbReference>
<evidence type="ECO:0000256" key="4">
    <source>
        <dbReference type="ARBA" id="ARBA00022741"/>
    </source>
</evidence>
<dbReference type="GO" id="GO:0006865">
    <property type="term" value="P:amino acid transport"/>
    <property type="evidence" value="ECO:0007669"/>
    <property type="project" value="UniProtKB-KW"/>
</dbReference>
<dbReference type="InterPro" id="IPR003593">
    <property type="entry name" value="AAA+_ATPase"/>
</dbReference>
<evidence type="ECO:0000256" key="6">
    <source>
        <dbReference type="ARBA" id="ARBA00022967"/>
    </source>
</evidence>
<keyword evidence="7" id="KW-0029">Amino-acid transport</keyword>
<name>A0A1I6P0G5_9BACL</name>
<keyword evidence="11" id="KW-1185">Reference proteome</keyword>
<reference evidence="11" key="1">
    <citation type="submission" date="2016-10" db="EMBL/GenBank/DDBJ databases">
        <authorList>
            <person name="Varghese N."/>
            <person name="Submissions S."/>
        </authorList>
    </citation>
    <scope>NUCLEOTIDE SEQUENCE [LARGE SCALE GENOMIC DNA]</scope>
    <source>
        <strain evidence="11">DSM 45789</strain>
    </source>
</reference>
<evidence type="ECO:0000313" key="10">
    <source>
        <dbReference type="EMBL" id="SFS33701.1"/>
    </source>
</evidence>
<dbReference type="PROSITE" id="PS00211">
    <property type="entry name" value="ABC_TRANSPORTER_1"/>
    <property type="match status" value="1"/>
</dbReference>
<dbReference type="Proteomes" id="UP000198660">
    <property type="component" value="Unassembled WGS sequence"/>
</dbReference>
<organism evidence="10 11">
    <name type="scientific">Marininema halotolerans</name>
    <dbReference type="NCBI Taxonomy" id="1155944"/>
    <lineage>
        <taxon>Bacteria</taxon>
        <taxon>Bacillati</taxon>
        <taxon>Bacillota</taxon>
        <taxon>Bacilli</taxon>
        <taxon>Bacillales</taxon>
        <taxon>Thermoactinomycetaceae</taxon>
        <taxon>Marininema</taxon>
    </lineage>
</organism>
<dbReference type="InterPro" id="IPR041701">
    <property type="entry name" value="MetN_ABC"/>
</dbReference>
<dbReference type="GO" id="GO:0016887">
    <property type="term" value="F:ATP hydrolysis activity"/>
    <property type="evidence" value="ECO:0007669"/>
    <property type="project" value="InterPro"/>
</dbReference>
<dbReference type="Pfam" id="PF00005">
    <property type="entry name" value="ABC_tran"/>
    <property type="match status" value="1"/>
</dbReference>
<accession>A0A1I6P0G5</accession>
<gene>
    <name evidence="10" type="ORF">SAMN05444972_101278</name>
</gene>
<dbReference type="SMART" id="SM00382">
    <property type="entry name" value="AAA"/>
    <property type="match status" value="1"/>
</dbReference>
<evidence type="ECO:0000256" key="8">
    <source>
        <dbReference type="ARBA" id="ARBA00023136"/>
    </source>
</evidence>
<dbReference type="InterPro" id="IPR050086">
    <property type="entry name" value="MetN_ABC_transporter-like"/>
</dbReference>
<evidence type="ECO:0000256" key="7">
    <source>
        <dbReference type="ARBA" id="ARBA00022970"/>
    </source>
</evidence>
<dbReference type="CDD" id="cd03258">
    <property type="entry name" value="ABC_MetN_methionine_transporter"/>
    <property type="match status" value="1"/>
</dbReference>
<evidence type="ECO:0000256" key="1">
    <source>
        <dbReference type="ARBA" id="ARBA00005417"/>
    </source>
</evidence>
<evidence type="ECO:0000259" key="9">
    <source>
        <dbReference type="PROSITE" id="PS50893"/>
    </source>
</evidence>
<dbReference type="EMBL" id="FPAA01000001">
    <property type="protein sequence ID" value="SFS33701.1"/>
    <property type="molecule type" value="Genomic_DNA"/>
</dbReference>
<protein>
    <submittedName>
        <fullName evidence="10">D-methionine transport system ATP-binding protein</fullName>
    </submittedName>
</protein>
<dbReference type="GO" id="GO:0005886">
    <property type="term" value="C:plasma membrane"/>
    <property type="evidence" value="ECO:0007669"/>
    <property type="project" value="UniProtKB-ARBA"/>
</dbReference>
<dbReference type="GO" id="GO:0005524">
    <property type="term" value="F:ATP binding"/>
    <property type="evidence" value="ECO:0007669"/>
    <property type="project" value="UniProtKB-KW"/>
</dbReference>
<keyword evidence="6" id="KW-1278">Translocase</keyword>
<dbReference type="SUPFAM" id="SSF52540">
    <property type="entry name" value="P-loop containing nucleoside triphosphate hydrolases"/>
    <property type="match status" value="1"/>
</dbReference>
<dbReference type="Gene3D" id="3.40.50.300">
    <property type="entry name" value="P-loop containing nucleotide triphosphate hydrolases"/>
    <property type="match status" value="1"/>
</dbReference>
<keyword evidence="8" id="KW-0472">Membrane</keyword>
<evidence type="ECO:0000256" key="3">
    <source>
        <dbReference type="ARBA" id="ARBA00022475"/>
    </source>
</evidence>
<evidence type="ECO:0000256" key="2">
    <source>
        <dbReference type="ARBA" id="ARBA00022448"/>
    </source>
</evidence>
<dbReference type="InterPro" id="IPR017871">
    <property type="entry name" value="ABC_transporter-like_CS"/>
</dbReference>
<keyword evidence="5 10" id="KW-0067">ATP-binding</keyword>
<proteinExistence type="inferred from homology"/>
<dbReference type="RefSeq" id="WP_091832707.1">
    <property type="nucleotide sequence ID" value="NZ_FPAA01000001.1"/>
</dbReference>
<comment type="similarity">
    <text evidence="1">Belongs to the ABC transporter superfamily.</text>
</comment>
<dbReference type="PANTHER" id="PTHR43166:SF30">
    <property type="entry name" value="METHIONINE IMPORT ATP-BINDING PROTEIN METN"/>
    <property type="match status" value="1"/>
</dbReference>
<dbReference type="FunFam" id="3.40.50.300:FF:000056">
    <property type="entry name" value="Cell division ATP-binding protein FtsE"/>
    <property type="match status" value="1"/>
</dbReference>
<dbReference type="PANTHER" id="PTHR43166">
    <property type="entry name" value="AMINO ACID IMPORT ATP-BINDING PROTEIN"/>
    <property type="match status" value="1"/>
</dbReference>
<sequence length="337" mass="36875">MIQLKEIEKIYPSRKGTTSVSALTGVDLDIKAGEIFGIIGRSGAGKSTLLRLINGLETPTSGEVWVDGKEMSLLSEKELRHARTKIGIIFQHFNLLWSRTVWENVAFSLEVAGKSKAEIQGKVNELLERVGLSDRAHAYPSQLSGGQKQRVGIARALANNPTVLLCDEATSALDPETTASILQLLRDIHRDMGITMVLITHEMSVVRSICQRVAVMDDGYIIEEGKVSDVFNHPTHPATRQFVRQTEMEEDVQGVGKAITNKALGTVVRVWFRDLPSTWKQLGEESEAKGVHVHVLAGSTKPSEAWTFDLEGSGEGVAGVLDLLRETAVKTEVVTVV</sequence>
<keyword evidence="4" id="KW-0547">Nucleotide-binding</keyword>
<evidence type="ECO:0000256" key="5">
    <source>
        <dbReference type="ARBA" id="ARBA00022840"/>
    </source>
</evidence>
<dbReference type="OrthoDB" id="9802264at2"/>
<keyword evidence="2" id="KW-0813">Transport</keyword>
<feature type="domain" description="ABC transporter" evidence="9">
    <location>
        <begin position="2"/>
        <end position="243"/>
    </location>
</feature>
<dbReference type="PROSITE" id="PS50893">
    <property type="entry name" value="ABC_TRANSPORTER_2"/>
    <property type="match status" value="1"/>
</dbReference>
<dbReference type="InterPro" id="IPR003439">
    <property type="entry name" value="ABC_transporter-like_ATP-bd"/>
</dbReference>
<keyword evidence="3" id="KW-1003">Cell membrane</keyword>
<evidence type="ECO:0000313" key="11">
    <source>
        <dbReference type="Proteomes" id="UP000198660"/>
    </source>
</evidence>
<dbReference type="AlphaFoldDB" id="A0A1I6P0G5"/>